<keyword evidence="4" id="KW-1185">Reference proteome</keyword>
<comment type="caution">
    <text evidence="3">The sequence shown here is derived from an EMBL/GenBank/DDBJ whole genome shotgun (WGS) entry which is preliminary data.</text>
</comment>
<accession>A0A939JZC2</accession>
<organism evidence="3 4">
    <name type="scientific">Fibrella aquatilis</name>
    <dbReference type="NCBI Taxonomy" id="2817059"/>
    <lineage>
        <taxon>Bacteria</taxon>
        <taxon>Pseudomonadati</taxon>
        <taxon>Bacteroidota</taxon>
        <taxon>Cytophagia</taxon>
        <taxon>Cytophagales</taxon>
        <taxon>Spirosomataceae</taxon>
        <taxon>Fibrella</taxon>
    </lineage>
</organism>
<dbReference type="EMBL" id="JAFMYU010000006">
    <property type="protein sequence ID" value="MBO0931253.1"/>
    <property type="molecule type" value="Genomic_DNA"/>
</dbReference>
<sequence length="278" mass="31522">MTRLALCPLLFLLAAVICPIATAQTTVNWKKVSVLVYTKNGKGYVHDNIPEATKAIQRMGTQYGFRVDTSSSPTVFSEDNLRRYTLLLFLNTNNDVFDTDAQRLVFRRYIEAGGGFVGVHSVLGTERNWPWFKQLLGGTFAWHPKFQPLRLTVLNSRHPSMEGVPATWEHSDECYFIKEMTPGPTVLLAHNLAGLNPDETEKITANRGMFTNLYPAAWTYAYDGGYTWCTTLGHDKKDYTDPTYVNHLFQGIRFIAGQVKTVDFNRAYATDRDTPVQY</sequence>
<feature type="domain" description="ThuA-like" evidence="2">
    <location>
        <begin position="34"/>
        <end position="254"/>
    </location>
</feature>
<dbReference type="PANTHER" id="PTHR40469:SF2">
    <property type="entry name" value="GALACTOSE-BINDING DOMAIN-LIKE SUPERFAMILY PROTEIN"/>
    <property type="match status" value="1"/>
</dbReference>
<evidence type="ECO:0000256" key="1">
    <source>
        <dbReference type="SAM" id="SignalP"/>
    </source>
</evidence>
<dbReference type="AlphaFoldDB" id="A0A939JZC2"/>
<evidence type="ECO:0000259" key="2">
    <source>
        <dbReference type="Pfam" id="PF06283"/>
    </source>
</evidence>
<gene>
    <name evidence="3" type="ORF">J2I48_09625</name>
</gene>
<keyword evidence="1" id="KW-0732">Signal</keyword>
<dbReference type="SUPFAM" id="SSF52317">
    <property type="entry name" value="Class I glutamine amidotransferase-like"/>
    <property type="match status" value="1"/>
</dbReference>
<dbReference type="Gene3D" id="3.40.50.880">
    <property type="match status" value="1"/>
</dbReference>
<dbReference type="InterPro" id="IPR029010">
    <property type="entry name" value="ThuA-like"/>
</dbReference>
<dbReference type="InterPro" id="IPR029062">
    <property type="entry name" value="Class_I_gatase-like"/>
</dbReference>
<name>A0A939JZC2_9BACT</name>
<reference evidence="3 4" key="1">
    <citation type="submission" date="2021-03" db="EMBL/GenBank/DDBJ databases">
        <title>Fibrella sp. HMF5036 genome sequencing and assembly.</title>
        <authorList>
            <person name="Kang H."/>
            <person name="Kim H."/>
            <person name="Bae S."/>
            <person name="Joh K."/>
        </authorList>
    </citation>
    <scope>NUCLEOTIDE SEQUENCE [LARGE SCALE GENOMIC DNA]</scope>
    <source>
        <strain evidence="3 4">HMF5036</strain>
    </source>
</reference>
<evidence type="ECO:0000313" key="3">
    <source>
        <dbReference type="EMBL" id="MBO0931253.1"/>
    </source>
</evidence>
<feature type="signal peptide" evidence="1">
    <location>
        <begin position="1"/>
        <end position="23"/>
    </location>
</feature>
<dbReference type="RefSeq" id="WP_207335219.1">
    <property type="nucleotide sequence ID" value="NZ_JAFMYU010000006.1"/>
</dbReference>
<evidence type="ECO:0000313" key="4">
    <source>
        <dbReference type="Proteomes" id="UP000664795"/>
    </source>
</evidence>
<proteinExistence type="predicted"/>
<protein>
    <submittedName>
        <fullName evidence="3">ThuA domain-containing protein</fullName>
    </submittedName>
</protein>
<feature type="chain" id="PRO_5037759026" evidence="1">
    <location>
        <begin position="24"/>
        <end position="278"/>
    </location>
</feature>
<dbReference type="Proteomes" id="UP000664795">
    <property type="component" value="Unassembled WGS sequence"/>
</dbReference>
<dbReference type="Pfam" id="PF06283">
    <property type="entry name" value="ThuA"/>
    <property type="match status" value="1"/>
</dbReference>
<dbReference type="PANTHER" id="PTHR40469">
    <property type="entry name" value="SECRETED GLYCOSYL HYDROLASE"/>
    <property type="match status" value="1"/>
</dbReference>